<dbReference type="Pfam" id="PF00109">
    <property type="entry name" value="ketoacyl-synt"/>
    <property type="match status" value="1"/>
</dbReference>
<accession>A0A941EIR3</accession>
<dbReference type="InterPro" id="IPR016039">
    <property type="entry name" value="Thiolase-like"/>
</dbReference>
<keyword evidence="1" id="KW-0596">Phosphopantetheine</keyword>
<dbReference type="GO" id="GO:0071770">
    <property type="term" value="P:DIM/DIP cell wall layer assembly"/>
    <property type="evidence" value="ECO:0007669"/>
    <property type="project" value="TreeGrafter"/>
</dbReference>
<evidence type="ECO:0000259" key="7">
    <source>
        <dbReference type="PROSITE" id="PS52019"/>
    </source>
</evidence>
<dbReference type="Gene3D" id="3.10.129.110">
    <property type="entry name" value="Polyketide synthase dehydratase"/>
    <property type="match status" value="1"/>
</dbReference>
<dbReference type="SUPFAM" id="SSF55048">
    <property type="entry name" value="Probable ACP-binding domain of malonyl-CoA ACP transacylase"/>
    <property type="match status" value="1"/>
</dbReference>
<name>A0A941EIR3_9ACTN</name>
<dbReference type="Gene3D" id="3.40.50.720">
    <property type="entry name" value="NAD(P)-binding Rossmann-like Domain"/>
    <property type="match status" value="1"/>
</dbReference>
<dbReference type="GO" id="GO:0005737">
    <property type="term" value="C:cytoplasm"/>
    <property type="evidence" value="ECO:0007669"/>
    <property type="project" value="TreeGrafter"/>
</dbReference>
<dbReference type="InterPro" id="IPR049551">
    <property type="entry name" value="PKS_DH_C"/>
</dbReference>
<dbReference type="Pfam" id="PF00550">
    <property type="entry name" value="PP-binding"/>
    <property type="match status" value="1"/>
</dbReference>
<dbReference type="InterPro" id="IPR001227">
    <property type="entry name" value="Ac_transferase_dom_sf"/>
</dbReference>
<dbReference type="SUPFAM" id="SSF51735">
    <property type="entry name" value="NAD(P)-binding Rossmann-fold domains"/>
    <property type="match status" value="1"/>
</dbReference>
<reference evidence="8" key="1">
    <citation type="submission" date="2021-04" db="EMBL/GenBank/DDBJ databases">
        <title>Genome based classification of Actinospica acidithermotolerans sp. nov., an actinobacterium isolated from an Indonesian hot spring.</title>
        <authorList>
            <person name="Kusuma A.B."/>
            <person name="Putra K.E."/>
            <person name="Nafisah S."/>
            <person name="Loh J."/>
            <person name="Nouioui I."/>
            <person name="Goodfellow M."/>
        </authorList>
    </citation>
    <scope>NUCLEOTIDE SEQUENCE</scope>
    <source>
        <strain evidence="8">CSCA 57</strain>
    </source>
</reference>
<dbReference type="InterPro" id="IPR049552">
    <property type="entry name" value="PKS_DH_N"/>
</dbReference>
<feature type="region of interest" description="N-terminal hotdog fold" evidence="4">
    <location>
        <begin position="1472"/>
        <end position="1598"/>
    </location>
</feature>
<dbReference type="Pfam" id="PF08659">
    <property type="entry name" value="KR"/>
    <property type="match status" value="1"/>
</dbReference>
<dbReference type="InterPro" id="IPR016036">
    <property type="entry name" value="Malonyl_transacylase_ACP-bd"/>
</dbReference>
<dbReference type="EMBL" id="JAGSOG010000004">
    <property type="protein sequence ID" value="MBR7831981.1"/>
    <property type="molecule type" value="Genomic_DNA"/>
</dbReference>
<keyword evidence="2" id="KW-0597">Phosphoprotein</keyword>
<dbReference type="Gene3D" id="3.40.366.10">
    <property type="entry name" value="Malonyl-Coenzyme A Acyl Carrier Protein, domain 2"/>
    <property type="match status" value="1"/>
</dbReference>
<dbReference type="InterPro" id="IPR014030">
    <property type="entry name" value="Ketoacyl_synth_N"/>
</dbReference>
<dbReference type="GO" id="GO:0006633">
    <property type="term" value="P:fatty acid biosynthetic process"/>
    <property type="evidence" value="ECO:0007669"/>
    <property type="project" value="TreeGrafter"/>
</dbReference>
<organism evidence="8 9">
    <name type="scientific">Actinospica durhamensis</name>
    <dbReference type="NCBI Taxonomy" id="1508375"/>
    <lineage>
        <taxon>Bacteria</taxon>
        <taxon>Bacillati</taxon>
        <taxon>Actinomycetota</taxon>
        <taxon>Actinomycetes</taxon>
        <taxon>Catenulisporales</taxon>
        <taxon>Actinospicaceae</taxon>
        <taxon>Actinospica</taxon>
    </lineage>
</organism>
<dbReference type="InterPro" id="IPR013968">
    <property type="entry name" value="PKS_KR"/>
</dbReference>
<dbReference type="PANTHER" id="PTHR43775">
    <property type="entry name" value="FATTY ACID SYNTHASE"/>
    <property type="match status" value="1"/>
</dbReference>
<evidence type="ECO:0000256" key="3">
    <source>
        <dbReference type="ARBA" id="ARBA00022679"/>
    </source>
</evidence>
<dbReference type="PANTHER" id="PTHR43775:SF37">
    <property type="entry name" value="SI:DKEY-61P9.11"/>
    <property type="match status" value="1"/>
</dbReference>
<feature type="domain" description="Carrier" evidence="5">
    <location>
        <begin position="955"/>
        <end position="1031"/>
    </location>
</feature>
<dbReference type="GO" id="GO:0005886">
    <property type="term" value="C:plasma membrane"/>
    <property type="evidence" value="ECO:0007669"/>
    <property type="project" value="TreeGrafter"/>
</dbReference>
<dbReference type="InterPro" id="IPR050091">
    <property type="entry name" value="PKS_NRPS_Biosynth_Enz"/>
</dbReference>
<dbReference type="InterPro" id="IPR057326">
    <property type="entry name" value="KR_dom"/>
</dbReference>
<dbReference type="SUPFAM" id="SSF47336">
    <property type="entry name" value="ACP-like"/>
    <property type="match status" value="1"/>
</dbReference>
<dbReference type="CDD" id="cd00833">
    <property type="entry name" value="PKS"/>
    <property type="match status" value="1"/>
</dbReference>
<dbReference type="Gene3D" id="1.10.1200.10">
    <property type="entry name" value="ACP-like"/>
    <property type="match status" value="1"/>
</dbReference>
<dbReference type="RefSeq" id="WP_212526517.1">
    <property type="nucleotide sequence ID" value="NZ_JAGSOG010000004.1"/>
</dbReference>
<evidence type="ECO:0000313" key="9">
    <source>
        <dbReference type="Proteomes" id="UP000675781"/>
    </source>
</evidence>
<dbReference type="InterPro" id="IPR042104">
    <property type="entry name" value="PKS_dehydratase_sf"/>
</dbReference>
<dbReference type="PROSITE" id="PS52019">
    <property type="entry name" value="PKS_MFAS_DH"/>
    <property type="match status" value="1"/>
</dbReference>
<dbReference type="GO" id="GO:0004312">
    <property type="term" value="F:fatty acid synthase activity"/>
    <property type="evidence" value="ECO:0007669"/>
    <property type="project" value="TreeGrafter"/>
</dbReference>
<comment type="caution">
    <text evidence="4">Lacks conserved residue(s) required for the propagation of feature annotation.</text>
</comment>
<dbReference type="CDD" id="cd08953">
    <property type="entry name" value="KR_2_SDR_x"/>
    <property type="match status" value="1"/>
</dbReference>
<dbReference type="SUPFAM" id="SSF53901">
    <property type="entry name" value="Thiolase-like"/>
    <property type="match status" value="2"/>
</dbReference>
<evidence type="ECO:0000313" key="8">
    <source>
        <dbReference type="EMBL" id="MBR7831981.1"/>
    </source>
</evidence>
<dbReference type="InterPro" id="IPR014031">
    <property type="entry name" value="Ketoacyl_synth_C"/>
</dbReference>
<sequence>MSATRISVVGVACRYPDADSPEELWRTVLAGRRAFRRIPDERMRREDYYSPDPAAPDRFYTRKAAVIEGYEFDRVAFKVAGSTFRSTDMTHWLALETAAKALAHAGFPAGERLAGANTGVIIGNSLTGEFSRANLMRLRWPYVRRTVGAALREQGWDEPALAEFLGGLEQRYKAPFPPIDEDTLAGGLANTIAGSICNHFDFKGGGFTVDGACSSSLLSVATACNALSDGQLDVAVVGGVDLSIDPFEVIGFAKTGALATGEMRVYDKRSNGFWPGEGCGMLVLMREDDALAQRRFRHATIAGWGYSSDGKGSITRPEAGGHRLAIQRAYAAAGFGMESVSYFEGHGTGTAVGDATELRAFTEARHAADPHAPAAAISTVKGNFGHTKAAAGVGGLIKAILAVRHQVIPPATSHEDPHPALGGDRPALRVPSDAELWPAGAPVRAGVSSMGFGGINAHVVVERADGARRVSIGRTTERLVRSRQDAELLLLDATGIAELRGQVAHLAAMCGKLSYAELGDLAATLQAGLADRPIRAAVVAGAPEDAEARFTTLLSLLDSGARSVLDTVGGVYLGRRGQRPRIGLLFPGQGAGRRADGGALARRFAAVDELFRAHPVPPGADLVDTAVAQPRIAVGSVAGLRALSMLGIHGSGAVGHSLGELTALHWAGVLGEAQVLDLAAARGRIMAEGGDGDGTMAGIAAPAEAVEPLLAGEDVVIAGYNGPGQTVVSGRREAVARVAARAAAAGLAAHVLAVSHAFHSRGVAPAAAALRERLAGEHFGPLAGRVFSTVTGAKLPEDVDVAGLLTRQVLDPVRFSQAVTALAEESELLLEVGPGRILGGLAAQIVPEVPVVSLGTDGTSLAGLLHAVGAAYVLGAPVRHAALFEDRYTRPLPLNKEFRFFASPCESAPELDFAVEEGRPAPSSALVAPAAAGANPTAETAPQPLADGGLVDPAETSLQVLLRLAAQRAELPVEVVRPDTNPLDELHLSSITVGQIVNQAARDLGITAPMTASAFATSTLDELAAMLDELAGTAQAADADRAGVAGVGPWVRAFSVDLIPTPVGPPVARASSDGTWQTFVTDGHPLAEALTYALRRAGLGGGVLLCLPRDPDESHTGLMLAAARAALAGPGGTRFVAVGDRRSAAGLAKTLHLENPGIATTVVTLPLPRDLPEPQAAQAAARIAADVAATAGFAEVCYDAQGGRRVPVLRALPESEPDDALDLLGPDDVLLVTGGGKGITAECALALGRDTGAAIGLIGRSDPAQDAELAANLERMAAAGVRYHYTQADVTVFDDVKAAVTAVCEVFGDVTAVLHGAGRNEPRSLAALDEDAFARTLAPKIDGLEAVLSALDPERLRLLVSFSSIIGRAGLRGEADYATANDWLTDLTKRIQEQYPNCRCLSLEWSVWAGAGMGERLGVLESLTRDGVEPIAAEQGVALLQQLIADPRTPTAVVAMGRAEGLPTITLERPELPLLRFVERPRIFYPGVELVVDADLSATGDLYLPDHDLDGDLLFPAVLGMEAMAQTAYALTGRAELPVLEDVEFLRPIVVPADGTTTLRVAVLATGPDTVQAVIRSGETGFQADHFRARLRYRTPLPGGSRPHPILADLPRLALRPADLYGPVLFQGSRFQRLLGYRQLAATSCVAEIAQRGDVSWFGGFLPGDLLAGDPGARDAFMHSIQCCVPDATLLPAGIERLYLADPAATSGQGSLVMHAAERLRDGDTYVYDVDVRDESGTLVEHWQGLRLQAVRKQDGSGPWHPALLGAYLERRTGPALGRELCCVVWPDTPGEDSGGQAARRRHTGDALAWLMGPDTVVRHRPDGKPEVDGMAQVSAAHGTGVTFAVAGDHPVGCDIEVAAGRSEQDWAGLLGPDGLALARLLAAEHGEDLSLAATRVWGAIECLRKVGRTGGTGLAADGAGPGPERWVRLRAGAARIATFATHLRGIEEPVVFTLLSEGGA</sequence>
<evidence type="ECO:0000256" key="4">
    <source>
        <dbReference type="PROSITE-ProRule" id="PRU01363"/>
    </source>
</evidence>
<dbReference type="InterPro" id="IPR020841">
    <property type="entry name" value="PKS_Beta-ketoAc_synthase_dom"/>
</dbReference>
<dbReference type="Pfam" id="PF14765">
    <property type="entry name" value="PS-DH"/>
    <property type="match status" value="1"/>
</dbReference>
<evidence type="ECO:0000256" key="2">
    <source>
        <dbReference type="ARBA" id="ARBA00022553"/>
    </source>
</evidence>
<dbReference type="SMART" id="SM00825">
    <property type="entry name" value="PKS_KS"/>
    <property type="match status" value="1"/>
</dbReference>
<dbReference type="SMART" id="SM00822">
    <property type="entry name" value="PKS_KR"/>
    <property type="match status" value="1"/>
</dbReference>
<evidence type="ECO:0000259" key="5">
    <source>
        <dbReference type="PROSITE" id="PS50075"/>
    </source>
</evidence>
<feature type="domain" description="PKS/mFAS DH" evidence="7">
    <location>
        <begin position="1472"/>
        <end position="1757"/>
    </location>
</feature>
<dbReference type="Pfam" id="PF21089">
    <property type="entry name" value="PKS_DH_N"/>
    <property type="match status" value="1"/>
</dbReference>
<dbReference type="InterPro" id="IPR049900">
    <property type="entry name" value="PKS_mFAS_DH"/>
</dbReference>
<dbReference type="Gene3D" id="3.40.47.10">
    <property type="match status" value="1"/>
</dbReference>
<evidence type="ECO:0000256" key="1">
    <source>
        <dbReference type="ARBA" id="ARBA00022450"/>
    </source>
</evidence>
<dbReference type="Pfam" id="PF02801">
    <property type="entry name" value="Ketoacyl-synt_C"/>
    <property type="match status" value="1"/>
</dbReference>
<dbReference type="InterPro" id="IPR036291">
    <property type="entry name" value="NAD(P)-bd_dom_sf"/>
</dbReference>
<dbReference type="InterPro" id="IPR016035">
    <property type="entry name" value="Acyl_Trfase/lysoPLipase"/>
</dbReference>
<comment type="caution">
    <text evidence="8">The sequence shown here is derived from an EMBL/GenBank/DDBJ whole genome shotgun (WGS) entry which is preliminary data.</text>
</comment>
<proteinExistence type="predicted"/>
<protein>
    <submittedName>
        <fullName evidence="8">SDR family NAD(P)-dependent oxidoreductase</fullName>
    </submittedName>
</protein>
<dbReference type="SUPFAM" id="SSF52151">
    <property type="entry name" value="FabD/lysophospholipase-like"/>
    <property type="match status" value="1"/>
</dbReference>
<dbReference type="InterPro" id="IPR014043">
    <property type="entry name" value="Acyl_transferase_dom"/>
</dbReference>
<dbReference type="SMART" id="SM00827">
    <property type="entry name" value="PKS_AT"/>
    <property type="match status" value="1"/>
</dbReference>
<dbReference type="Pfam" id="PF00698">
    <property type="entry name" value="Acyl_transf_1"/>
    <property type="match status" value="1"/>
</dbReference>
<dbReference type="InterPro" id="IPR009081">
    <property type="entry name" value="PP-bd_ACP"/>
</dbReference>
<feature type="domain" description="Ketosynthase family 3 (KS3)" evidence="6">
    <location>
        <begin position="3"/>
        <end position="463"/>
    </location>
</feature>
<dbReference type="Proteomes" id="UP000675781">
    <property type="component" value="Unassembled WGS sequence"/>
</dbReference>
<gene>
    <name evidence="8" type="ORF">KDL01_01835</name>
</gene>
<feature type="region of interest" description="C-terminal hotdog fold" evidence="4">
    <location>
        <begin position="1612"/>
        <end position="1757"/>
    </location>
</feature>
<keyword evidence="3" id="KW-0808">Transferase</keyword>
<evidence type="ECO:0000259" key="6">
    <source>
        <dbReference type="PROSITE" id="PS52004"/>
    </source>
</evidence>
<dbReference type="PROSITE" id="PS52004">
    <property type="entry name" value="KS3_2"/>
    <property type="match status" value="1"/>
</dbReference>
<dbReference type="PROSITE" id="PS50075">
    <property type="entry name" value="CARRIER"/>
    <property type="match status" value="1"/>
</dbReference>
<keyword evidence="9" id="KW-1185">Reference proteome</keyword>
<dbReference type="InterPro" id="IPR036736">
    <property type="entry name" value="ACP-like_sf"/>
</dbReference>